<dbReference type="Proteomes" id="UP000193355">
    <property type="component" value="Unassembled WGS sequence"/>
</dbReference>
<feature type="coiled-coil region" evidence="1">
    <location>
        <begin position="34"/>
        <end position="61"/>
    </location>
</feature>
<dbReference type="STRING" id="561720.SAMN06275492_11371"/>
<dbReference type="AlphaFoldDB" id="A0A1X7JLV1"/>
<keyword evidence="1" id="KW-0175">Coiled coil</keyword>
<dbReference type="RefSeq" id="WP_085544541.1">
    <property type="nucleotide sequence ID" value="NZ_FXBB01000013.1"/>
</dbReference>
<gene>
    <name evidence="2" type="ORF">SAMN06275492_11371</name>
</gene>
<protein>
    <submittedName>
        <fullName evidence="2">Uncharacterized protein</fullName>
    </submittedName>
</protein>
<organism evidence="2 3">
    <name type="scientific">Dethiosulfovibrio salsuginis</name>
    <dbReference type="NCBI Taxonomy" id="561720"/>
    <lineage>
        <taxon>Bacteria</taxon>
        <taxon>Thermotogati</taxon>
        <taxon>Synergistota</taxon>
        <taxon>Synergistia</taxon>
        <taxon>Synergistales</taxon>
        <taxon>Dethiosulfovibrionaceae</taxon>
        <taxon>Dethiosulfovibrio</taxon>
    </lineage>
</organism>
<keyword evidence="3" id="KW-1185">Reference proteome</keyword>
<evidence type="ECO:0000313" key="2">
    <source>
        <dbReference type="EMBL" id="SMG29173.1"/>
    </source>
</evidence>
<evidence type="ECO:0000256" key="1">
    <source>
        <dbReference type="SAM" id="Coils"/>
    </source>
</evidence>
<sequence>MSRKGWIAWCCCLAALMAGCVWVVWGKIDPPPAVVETDAVIENLSRQIKELEEQAKKKVVFIREQVKEEVFALPPDGVADGLNNELASFRRSQIRPQGICDD</sequence>
<dbReference type="EMBL" id="FXBB01000013">
    <property type="protein sequence ID" value="SMG29173.1"/>
    <property type="molecule type" value="Genomic_DNA"/>
</dbReference>
<proteinExistence type="predicted"/>
<accession>A0A1X7JLV1</accession>
<name>A0A1X7JLV1_9BACT</name>
<dbReference type="PROSITE" id="PS51257">
    <property type="entry name" value="PROKAR_LIPOPROTEIN"/>
    <property type="match status" value="1"/>
</dbReference>
<evidence type="ECO:0000313" key="3">
    <source>
        <dbReference type="Proteomes" id="UP000193355"/>
    </source>
</evidence>
<reference evidence="3" key="1">
    <citation type="submission" date="2017-04" db="EMBL/GenBank/DDBJ databases">
        <authorList>
            <person name="Varghese N."/>
            <person name="Submissions S."/>
        </authorList>
    </citation>
    <scope>NUCLEOTIDE SEQUENCE [LARGE SCALE GENOMIC DNA]</scope>
    <source>
        <strain evidence="3">USBA 82</strain>
    </source>
</reference>